<protein>
    <submittedName>
        <fullName evidence="1">Uncharacterized protein</fullName>
    </submittedName>
</protein>
<evidence type="ECO:0000313" key="1">
    <source>
        <dbReference type="EMBL" id="XDO98553.1"/>
    </source>
</evidence>
<proteinExistence type="predicted"/>
<gene>
    <name evidence="1" type="ORF">ABOZ73_09085</name>
</gene>
<dbReference type="EMBL" id="CP158375">
    <property type="protein sequence ID" value="XDO98553.1"/>
    <property type="molecule type" value="Genomic_DNA"/>
</dbReference>
<dbReference type="RefSeq" id="WP_369062428.1">
    <property type="nucleotide sequence ID" value="NZ_CP158375.1"/>
</dbReference>
<organism evidence="1">
    <name type="scientific">Caulobacter sp. 73W</name>
    <dbReference type="NCBI Taxonomy" id="3161137"/>
    <lineage>
        <taxon>Bacteria</taxon>
        <taxon>Pseudomonadati</taxon>
        <taxon>Pseudomonadota</taxon>
        <taxon>Alphaproteobacteria</taxon>
        <taxon>Caulobacterales</taxon>
        <taxon>Caulobacteraceae</taxon>
        <taxon>Caulobacter</taxon>
    </lineage>
</organism>
<sequence length="53" mass="5462">MMTFTTPEALLPQTSVEPPHAARVGVKDVGHNVTTVCGEAVDGRIADLADGDA</sequence>
<accession>A0AB39KZ89</accession>
<dbReference type="AlphaFoldDB" id="A0AB39KZ89"/>
<name>A0AB39KZ89_9CAUL</name>
<reference evidence="1" key="1">
    <citation type="submission" date="2024-06" db="EMBL/GenBank/DDBJ databases">
        <title>Caulobacter inopinatus, sp. nov.</title>
        <authorList>
            <person name="Donachie S.P."/>
        </authorList>
    </citation>
    <scope>NUCLEOTIDE SEQUENCE</scope>
    <source>
        <strain evidence="1">73W</strain>
    </source>
</reference>